<dbReference type="OrthoDB" id="5772010at2"/>
<keyword evidence="3" id="KW-1185">Reference proteome</keyword>
<dbReference type="PATRIC" id="fig|740709.3.peg.337"/>
<dbReference type="RefSeq" id="WP_008487317.1">
    <property type="nucleotide sequence ID" value="NZ_AMRG01000002.1"/>
</dbReference>
<sequence>MSKLDKDKVLAAYKDAYQKAHGKAPSIDSNNGWYSVDGGKNVRLADLAEETKQLAKGGSSDKAGTEKSAAAKKDSKAAANKNSGDKKAASSKSSSAKSSSKSSSTKSSSTKSSSKKSSSNSGGMTAKELWKQKLESDARQNRLPRGKF</sequence>
<protein>
    <submittedName>
        <fullName evidence="2">Uncharacterized protein</fullName>
    </submittedName>
</protein>
<feature type="compositionally biased region" description="Low complexity" evidence="1">
    <location>
        <begin position="90"/>
        <end position="123"/>
    </location>
</feature>
<feature type="compositionally biased region" description="Basic and acidic residues" evidence="1">
    <location>
        <begin position="63"/>
        <end position="76"/>
    </location>
</feature>
<organism evidence="2 3">
    <name type="scientific">Idiomarina xiamenensis 10-D-4</name>
    <dbReference type="NCBI Taxonomy" id="740709"/>
    <lineage>
        <taxon>Bacteria</taxon>
        <taxon>Pseudomonadati</taxon>
        <taxon>Pseudomonadota</taxon>
        <taxon>Gammaproteobacteria</taxon>
        <taxon>Alteromonadales</taxon>
        <taxon>Idiomarinaceae</taxon>
        <taxon>Idiomarina</taxon>
    </lineage>
</organism>
<evidence type="ECO:0000256" key="1">
    <source>
        <dbReference type="SAM" id="MobiDB-lite"/>
    </source>
</evidence>
<evidence type="ECO:0000313" key="3">
    <source>
        <dbReference type="Proteomes" id="UP000014115"/>
    </source>
</evidence>
<accession>K2JTY9</accession>
<dbReference type="Proteomes" id="UP000014115">
    <property type="component" value="Unassembled WGS sequence"/>
</dbReference>
<feature type="compositionally biased region" description="Basic and acidic residues" evidence="1">
    <location>
        <begin position="128"/>
        <end position="140"/>
    </location>
</feature>
<comment type="caution">
    <text evidence="2">The sequence shown here is derived from an EMBL/GenBank/DDBJ whole genome shotgun (WGS) entry which is preliminary data.</text>
</comment>
<dbReference type="eggNOG" id="ENOG50331S5">
    <property type="taxonomic scope" value="Bacteria"/>
</dbReference>
<dbReference type="EMBL" id="AMRG01000002">
    <property type="protein sequence ID" value="EKE86911.1"/>
    <property type="molecule type" value="Genomic_DNA"/>
</dbReference>
<dbReference type="AlphaFoldDB" id="K2JTY9"/>
<reference evidence="2 3" key="1">
    <citation type="journal article" date="2012" name="J. Bacteriol.">
        <title>Genome Sequence of Idiomarina xiamenensis Type Strain 10-D-4.</title>
        <authorList>
            <person name="Lai Q."/>
            <person name="Wang L."/>
            <person name="Wang W."/>
            <person name="Shao Z."/>
        </authorList>
    </citation>
    <scope>NUCLEOTIDE SEQUENCE [LARGE SCALE GENOMIC DNA]</scope>
    <source>
        <strain evidence="2 3">10-D-4</strain>
    </source>
</reference>
<feature type="region of interest" description="Disordered" evidence="1">
    <location>
        <begin position="53"/>
        <end position="148"/>
    </location>
</feature>
<dbReference type="STRING" id="740709.A10D4_01677"/>
<evidence type="ECO:0000313" key="2">
    <source>
        <dbReference type="EMBL" id="EKE86911.1"/>
    </source>
</evidence>
<gene>
    <name evidence="2" type="ORF">A10D4_01677</name>
</gene>
<name>K2JTY9_9GAMM</name>
<proteinExistence type="predicted"/>